<dbReference type="SUPFAM" id="SSF47266">
    <property type="entry name" value="4-helical cytokines"/>
    <property type="match status" value="1"/>
</dbReference>
<evidence type="ECO:0000256" key="3">
    <source>
        <dbReference type="ARBA" id="ARBA00022514"/>
    </source>
</evidence>
<dbReference type="InterPro" id="IPR000471">
    <property type="entry name" value="Interferon_alpha/beta/delta"/>
</dbReference>
<sequence>MFLWRVCLASLLWSLIFSLKFDWYHLLVQQQHLSSKSLELLEGLGERLPCSREQSPCFRFPQNIASVLKYSEIKAAMLPTLYEILHHILKIYNEEESKMPWDRTQLEHFTTVLHWQNTELKKYLSVQLPASALGSHRKNSLKVKKFFEKLRKYLKTKDYSGCAWEAVRDETQQCLQYIYSYVSSANPLVVTVKQRS</sequence>
<dbReference type="FunCoup" id="A0A6P7ZVE4">
    <property type="interactions" value="962"/>
</dbReference>
<dbReference type="InterPro" id="IPR009079">
    <property type="entry name" value="4_helix_cytokine-like_core"/>
</dbReference>
<protein>
    <submittedName>
        <fullName evidence="10">Interferon alpha-13-like</fullName>
    </submittedName>
</protein>
<dbReference type="GO" id="GO:0005615">
    <property type="term" value="C:extracellular space"/>
    <property type="evidence" value="ECO:0007669"/>
    <property type="project" value="UniProtKB-KW"/>
</dbReference>
<keyword evidence="3 8" id="KW-0202">Cytokine</keyword>
<keyword evidence="4" id="KW-0964">Secreted</keyword>
<dbReference type="GO" id="GO:0005125">
    <property type="term" value="F:cytokine activity"/>
    <property type="evidence" value="ECO:0007669"/>
    <property type="project" value="UniProtKB-KW"/>
</dbReference>
<dbReference type="GO" id="GO:0051607">
    <property type="term" value="P:defense response to virus"/>
    <property type="evidence" value="ECO:0007669"/>
    <property type="project" value="UniProtKB-KW"/>
</dbReference>
<keyword evidence="9" id="KW-1185">Reference proteome</keyword>
<evidence type="ECO:0000256" key="5">
    <source>
        <dbReference type="ARBA" id="ARBA00022729"/>
    </source>
</evidence>
<evidence type="ECO:0000256" key="8">
    <source>
        <dbReference type="RuleBase" id="RU000436"/>
    </source>
</evidence>
<comment type="subcellular location">
    <subcellularLocation>
        <location evidence="1">Secreted</location>
    </subcellularLocation>
</comment>
<comment type="similarity">
    <text evidence="2 8">Belongs to the alpha/beta interferon family.</text>
</comment>
<dbReference type="GeneID" id="115481865"/>
<dbReference type="PANTHER" id="PTHR11691:SF73">
    <property type="entry name" value="INTERFERON BETA"/>
    <property type="match status" value="1"/>
</dbReference>
<evidence type="ECO:0000256" key="7">
    <source>
        <dbReference type="ARBA" id="ARBA00023157"/>
    </source>
</evidence>
<name>A0A6P7ZVE4_9AMPH</name>
<evidence type="ECO:0000256" key="6">
    <source>
        <dbReference type="ARBA" id="ARBA00023118"/>
    </source>
</evidence>
<dbReference type="SMART" id="SM00076">
    <property type="entry name" value="IFabd"/>
    <property type="match status" value="1"/>
</dbReference>
<evidence type="ECO:0000313" key="10">
    <source>
        <dbReference type="RefSeq" id="XP_030077160.1"/>
    </source>
</evidence>
<dbReference type="Gene3D" id="1.20.1250.10">
    <property type="match status" value="1"/>
</dbReference>
<dbReference type="GO" id="GO:0006955">
    <property type="term" value="P:immune response"/>
    <property type="evidence" value="ECO:0007669"/>
    <property type="project" value="UniProtKB-ARBA"/>
</dbReference>
<keyword evidence="7" id="KW-1015">Disulfide bond</keyword>
<dbReference type="Pfam" id="PF00143">
    <property type="entry name" value="Interferon"/>
    <property type="match status" value="1"/>
</dbReference>
<evidence type="ECO:0000256" key="1">
    <source>
        <dbReference type="ARBA" id="ARBA00004613"/>
    </source>
</evidence>
<proteinExistence type="inferred from homology"/>
<accession>A0A6P7ZVE4</accession>
<reference evidence="10" key="1">
    <citation type="submission" date="2025-08" db="UniProtKB">
        <authorList>
            <consortium name="RefSeq"/>
        </authorList>
    </citation>
    <scope>IDENTIFICATION</scope>
</reference>
<dbReference type="InParanoid" id="A0A6P7ZVE4"/>
<dbReference type="OrthoDB" id="8922121at2759"/>
<evidence type="ECO:0000256" key="2">
    <source>
        <dbReference type="ARBA" id="ARBA00011033"/>
    </source>
</evidence>
<keyword evidence="5" id="KW-0732">Signal</keyword>
<dbReference type="PANTHER" id="PTHR11691">
    <property type="entry name" value="TYPE I INTERFERON"/>
    <property type="match status" value="1"/>
</dbReference>
<dbReference type="GO" id="GO:0005126">
    <property type="term" value="F:cytokine receptor binding"/>
    <property type="evidence" value="ECO:0007669"/>
    <property type="project" value="InterPro"/>
</dbReference>
<evidence type="ECO:0000256" key="4">
    <source>
        <dbReference type="ARBA" id="ARBA00022525"/>
    </source>
</evidence>
<dbReference type="RefSeq" id="XP_030077160.1">
    <property type="nucleotide sequence ID" value="XM_030221300.1"/>
</dbReference>
<dbReference type="PRINTS" id="PR00266">
    <property type="entry name" value="INTERFERONAB"/>
</dbReference>
<organism evidence="9 10">
    <name type="scientific">Microcaecilia unicolor</name>
    <dbReference type="NCBI Taxonomy" id="1415580"/>
    <lineage>
        <taxon>Eukaryota</taxon>
        <taxon>Metazoa</taxon>
        <taxon>Chordata</taxon>
        <taxon>Craniata</taxon>
        <taxon>Vertebrata</taxon>
        <taxon>Euteleostomi</taxon>
        <taxon>Amphibia</taxon>
        <taxon>Gymnophiona</taxon>
        <taxon>Siphonopidae</taxon>
        <taxon>Microcaecilia</taxon>
    </lineage>
</organism>
<keyword evidence="6 8" id="KW-0051">Antiviral defense</keyword>
<evidence type="ECO:0000313" key="9">
    <source>
        <dbReference type="Proteomes" id="UP000515156"/>
    </source>
</evidence>
<dbReference type="KEGG" id="muo:115481865"/>
<dbReference type="Proteomes" id="UP000515156">
    <property type="component" value="Chromosome 12"/>
</dbReference>
<gene>
    <name evidence="10" type="primary">LOC115481865</name>
</gene>
<dbReference type="AlphaFoldDB" id="A0A6P7ZVE4"/>